<dbReference type="Pfam" id="PF05018">
    <property type="entry name" value="CFA20_dom"/>
    <property type="match status" value="1"/>
</dbReference>
<dbReference type="Proteomes" id="UP000663879">
    <property type="component" value="Unassembled WGS sequence"/>
</dbReference>
<comment type="caution">
    <text evidence="4">The sequence shown here is derived from an EMBL/GenBank/DDBJ whole genome shotgun (WGS) entry which is preliminary data.</text>
</comment>
<protein>
    <recommendedName>
        <fullName evidence="3">CFA20 domain-containing protein</fullName>
    </recommendedName>
</protein>
<feature type="domain" description="CFA20" evidence="3">
    <location>
        <begin position="1"/>
        <end position="172"/>
    </location>
</feature>
<feature type="region of interest" description="Disordered" evidence="2">
    <location>
        <begin position="244"/>
        <end position="277"/>
    </location>
</feature>
<reference evidence="4" key="1">
    <citation type="submission" date="2021-02" db="EMBL/GenBank/DDBJ databases">
        <authorList>
            <person name="Nowell W R."/>
        </authorList>
    </citation>
    <scope>NUCLEOTIDE SEQUENCE</scope>
    <source>
        <strain evidence="4">Ploen Becks lab</strain>
    </source>
</reference>
<proteinExistence type="predicted"/>
<feature type="region of interest" description="Disordered" evidence="2">
    <location>
        <begin position="317"/>
        <end position="387"/>
    </location>
</feature>
<name>A0A813UKN7_9BILA</name>
<dbReference type="EMBL" id="CAJNOC010000992">
    <property type="protein sequence ID" value="CAF0824747.1"/>
    <property type="molecule type" value="Genomic_DNA"/>
</dbReference>
<evidence type="ECO:0000256" key="2">
    <source>
        <dbReference type="SAM" id="MobiDB-lite"/>
    </source>
</evidence>
<evidence type="ECO:0000313" key="4">
    <source>
        <dbReference type="EMBL" id="CAF0824747.1"/>
    </source>
</evidence>
<keyword evidence="1" id="KW-0175">Coiled coil</keyword>
<dbReference type="AlphaFoldDB" id="A0A813UKN7"/>
<sequence>MFKNEFQGGNFFEIFNPSTKDPLNSFKLTGSHGIQKIFDKDVKGSVYQLDGSPATTKITLPKDTKQGLSLVQRIIVFQVNVKPGHEFSLDLGITDLSQNKRNLLFSTSHKDLSVQPLSARVPFKTINRAIWTNLVFDLSVLINDIWKNQTFKSIDSITICANCKLRKIFTLKNPPIPDFGLSLEDSLPQVEFPQGTQHKIQIFSLNEQKSLDPNENIPDNSFNNQKTKANNVFKIAFGSKVSPILNSTQPKKPQSATIKLSNSQPLTPASQNTDPLNLSIKSNQIAPLSMSNGDLKSELNSNRKSLSEHNLFDRISKTSLESTTNSNRNSQDESSKNKKTTWNRVRPESQLIQTSQRKSLEIKQAQTIPNKIPHPPPQSTRPTSSSVRKIRLPNHIKNQQINNKTITYTDSLNTEDTNGNAEITTITLLNNPTYNKSKYSDNILNESINDLIQVLKTSSKISTQSLAQKSIIQAEKFSEITNLDDSGKTIVYSFSSKPKPVSLINSPTSQNNNEISKTSNFYDFRKYSSNHNLLSLVKDSLNNEDDSEEHKRELICEDKDFNLIDSFEARMLEEMKAEMENKKLEKNNNSSSLSQDEIKMKNLDTKNENLLNEIKSPDIGYFEAFQRGRSDLRSPLSDDNKSTSEKYNFDVMTSSIDDTTTSLSKRAVNMKAKDDENNYQDEMNISLLSNLPAKSINFKDFPAKYSPLLNQPQINSNKIQQIPISEEPPQYDDSQADIDEIISDSDEEIDLLYDPTLNCYYDPKTCTYYELNLS</sequence>
<feature type="compositionally biased region" description="Polar residues" evidence="2">
    <location>
        <begin position="317"/>
        <end position="329"/>
    </location>
</feature>
<dbReference type="PANTHER" id="PTHR12458">
    <property type="entry name" value="ORF PROTEIN"/>
    <property type="match status" value="1"/>
</dbReference>
<evidence type="ECO:0000313" key="5">
    <source>
        <dbReference type="Proteomes" id="UP000663879"/>
    </source>
</evidence>
<organism evidence="4 5">
    <name type="scientific">Brachionus calyciflorus</name>
    <dbReference type="NCBI Taxonomy" id="104777"/>
    <lineage>
        <taxon>Eukaryota</taxon>
        <taxon>Metazoa</taxon>
        <taxon>Spiralia</taxon>
        <taxon>Gnathifera</taxon>
        <taxon>Rotifera</taxon>
        <taxon>Eurotatoria</taxon>
        <taxon>Monogononta</taxon>
        <taxon>Pseudotrocha</taxon>
        <taxon>Ploima</taxon>
        <taxon>Brachionidae</taxon>
        <taxon>Brachionus</taxon>
    </lineage>
</organism>
<evidence type="ECO:0000256" key="1">
    <source>
        <dbReference type="SAM" id="Coils"/>
    </source>
</evidence>
<feature type="coiled-coil region" evidence="1">
    <location>
        <begin position="569"/>
        <end position="613"/>
    </location>
</feature>
<evidence type="ECO:0000259" key="3">
    <source>
        <dbReference type="Pfam" id="PF05018"/>
    </source>
</evidence>
<keyword evidence="5" id="KW-1185">Reference proteome</keyword>
<dbReference type="InterPro" id="IPR007714">
    <property type="entry name" value="CFA20_dom"/>
</dbReference>
<dbReference type="InterPro" id="IPR040441">
    <property type="entry name" value="CFA20/CFAP20DC"/>
</dbReference>
<dbReference type="OrthoDB" id="10261083at2759"/>
<gene>
    <name evidence="4" type="ORF">OXX778_LOCUS7659</name>
</gene>
<accession>A0A813UKN7</accession>